<feature type="transmembrane region" description="Helical" evidence="12">
    <location>
        <begin position="100"/>
        <end position="122"/>
    </location>
</feature>
<dbReference type="Proteomes" id="UP000189370">
    <property type="component" value="Unassembled WGS sequence"/>
</dbReference>
<keyword evidence="6" id="KW-0851">Voltage-gated channel</keyword>
<evidence type="ECO:0000256" key="12">
    <source>
        <dbReference type="SAM" id="Phobius"/>
    </source>
</evidence>
<evidence type="ECO:0000256" key="7">
    <source>
        <dbReference type="ARBA" id="ARBA00022958"/>
    </source>
</evidence>
<keyword evidence="15" id="KW-1185">Reference proteome</keyword>
<dbReference type="PRINTS" id="PR00169">
    <property type="entry name" value="KCHANNEL"/>
</dbReference>
<evidence type="ECO:0000256" key="6">
    <source>
        <dbReference type="ARBA" id="ARBA00022882"/>
    </source>
</evidence>
<dbReference type="GO" id="GO:0001508">
    <property type="term" value="P:action potential"/>
    <property type="evidence" value="ECO:0007669"/>
    <property type="project" value="TreeGrafter"/>
</dbReference>
<comment type="subcellular location">
    <subcellularLocation>
        <location evidence="1">Membrane</location>
        <topology evidence="1">Multi-pass membrane protein</topology>
    </subcellularLocation>
</comment>
<dbReference type="SUPFAM" id="SSF81324">
    <property type="entry name" value="Voltage-gated potassium channels"/>
    <property type="match status" value="1"/>
</dbReference>
<feature type="transmembrane region" description="Helical" evidence="12">
    <location>
        <begin position="190"/>
        <end position="207"/>
    </location>
</feature>
<dbReference type="GO" id="GO:0008076">
    <property type="term" value="C:voltage-gated potassium channel complex"/>
    <property type="evidence" value="ECO:0007669"/>
    <property type="project" value="InterPro"/>
</dbReference>
<dbReference type="AlphaFoldDB" id="A0A1S8AY85"/>
<keyword evidence="3" id="KW-0633">Potassium transport</keyword>
<dbReference type="InterPro" id="IPR027359">
    <property type="entry name" value="Volt_channel_dom_sf"/>
</dbReference>
<evidence type="ECO:0000256" key="10">
    <source>
        <dbReference type="ARBA" id="ARBA00023136"/>
    </source>
</evidence>
<feature type="transmembrane region" description="Helical" evidence="12">
    <location>
        <begin position="21"/>
        <end position="43"/>
    </location>
</feature>
<dbReference type="InterPro" id="IPR005821">
    <property type="entry name" value="Ion_trans_dom"/>
</dbReference>
<evidence type="ECO:0000313" key="14">
    <source>
        <dbReference type="EMBL" id="OLZ41818.1"/>
    </source>
</evidence>
<dbReference type="PANTHER" id="PTHR11537">
    <property type="entry name" value="VOLTAGE-GATED POTASSIUM CHANNEL"/>
    <property type="match status" value="1"/>
</dbReference>
<feature type="transmembrane region" description="Helical" evidence="12">
    <location>
        <begin position="157"/>
        <end position="178"/>
    </location>
</feature>
<dbReference type="PANTHER" id="PTHR11537:SF254">
    <property type="entry name" value="POTASSIUM VOLTAGE-GATED CHANNEL PROTEIN SHAB"/>
    <property type="match status" value="1"/>
</dbReference>
<organism evidence="14 15">
    <name type="scientific">Natrinema saccharevitans</name>
    <dbReference type="NCBI Taxonomy" id="301967"/>
    <lineage>
        <taxon>Archaea</taxon>
        <taxon>Methanobacteriati</taxon>
        <taxon>Methanobacteriota</taxon>
        <taxon>Stenosarchaea group</taxon>
        <taxon>Halobacteria</taxon>
        <taxon>Halobacteriales</taxon>
        <taxon>Natrialbaceae</taxon>
        <taxon>Natrinema</taxon>
    </lineage>
</organism>
<comment type="caution">
    <text evidence="14">The sequence shown here is derived from an EMBL/GenBank/DDBJ whole genome shotgun (WGS) entry which is preliminary data.</text>
</comment>
<keyword evidence="11 14" id="KW-0407">Ion channel</keyword>
<sequence>MATSSTRGKAHRLLDPQRGGRVGRAIDLAIMTLILLSIVAIVLRTVDPVAARYGAVFTQFERVTVAMFTLEYLGRLWSITTAEKYRHPVTGRLKYAATPYMLIDLLAILPFYLGGVVDLRFIRVLRLLRIFRVMKVARYSNALRTIGTVLRKKRPDLVITVVVTSMLLVLTSSAMYYVEHAAQPEAFSSIPATFWWGFVTLTTVGYGDVFPITPLGQVLAGFSAFLGVGLFALPASILASGFIEEASEPNDEEWDYCPHCGEPLQNDRSH</sequence>
<keyword evidence="2" id="KW-0813">Transport</keyword>
<dbReference type="Gene3D" id="1.10.287.70">
    <property type="match status" value="1"/>
</dbReference>
<name>A0A1S8AY85_9EURY</name>
<accession>A0A1S8AY85</accession>
<evidence type="ECO:0000256" key="8">
    <source>
        <dbReference type="ARBA" id="ARBA00022989"/>
    </source>
</evidence>
<evidence type="ECO:0000256" key="2">
    <source>
        <dbReference type="ARBA" id="ARBA00022448"/>
    </source>
</evidence>
<dbReference type="InterPro" id="IPR028325">
    <property type="entry name" value="VG_K_chnl"/>
</dbReference>
<dbReference type="EMBL" id="LWLN01000001">
    <property type="protein sequence ID" value="OLZ41818.1"/>
    <property type="molecule type" value="Genomic_DNA"/>
</dbReference>
<evidence type="ECO:0000256" key="1">
    <source>
        <dbReference type="ARBA" id="ARBA00004141"/>
    </source>
</evidence>
<evidence type="ECO:0000256" key="3">
    <source>
        <dbReference type="ARBA" id="ARBA00022538"/>
    </source>
</evidence>
<dbReference type="GO" id="GO:0005249">
    <property type="term" value="F:voltage-gated potassium channel activity"/>
    <property type="evidence" value="ECO:0007669"/>
    <property type="project" value="InterPro"/>
</dbReference>
<gene>
    <name evidence="14" type="ORF">A6E15_12855</name>
</gene>
<dbReference type="Gene3D" id="1.20.120.350">
    <property type="entry name" value="Voltage-gated potassium channels. Chain C"/>
    <property type="match status" value="1"/>
</dbReference>
<dbReference type="Pfam" id="PF00520">
    <property type="entry name" value="Ion_trans"/>
    <property type="match status" value="1"/>
</dbReference>
<evidence type="ECO:0000256" key="4">
    <source>
        <dbReference type="ARBA" id="ARBA00022692"/>
    </source>
</evidence>
<keyword evidence="10 12" id="KW-0472">Membrane</keyword>
<keyword evidence="4 12" id="KW-0812">Transmembrane</keyword>
<keyword evidence="5" id="KW-0631">Potassium channel</keyword>
<keyword evidence="9" id="KW-0406">Ion transport</keyword>
<dbReference type="STRING" id="301967.A6E15_12855"/>
<evidence type="ECO:0000256" key="11">
    <source>
        <dbReference type="ARBA" id="ARBA00023303"/>
    </source>
</evidence>
<dbReference type="RefSeq" id="WP_076146817.1">
    <property type="nucleotide sequence ID" value="NZ_LWLN01000001.1"/>
</dbReference>
<reference evidence="15" key="1">
    <citation type="submission" date="2016-04" db="EMBL/GenBank/DDBJ databases">
        <authorList>
            <person name="Chen S.-C."/>
            <person name="Lai M.-C."/>
        </authorList>
    </citation>
    <scope>NUCLEOTIDE SEQUENCE [LARGE SCALE GENOMIC DNA]</scope>
    <source>
        <strain evidence="15">AB14</strain>
    </source>
</reference>
<evidence type="ECO:0000256" key="9">
    <source>
        <dbReference type="ARBA" id="ARBA00023065"/>
    </source>
</evidence>
<evidence type="ECO:0000313" key="15">
    <source>
        <dbReference type="Proteomes" id="UP000189370"/>
    </source>
</evidence>
<evidence type="ECO:0000259" key="13">
    <source>
        <dbReference type="Pfam" id="PF00520"/>
    </source>
</evidence>
<keyword evidence="7" id="KW-0630">Potassium</keyword>
<feature type="transmembrane region" description="Helical" evidence="12">
    <location>
        <begin position="219"/>
        <end position="243"/>
    </location>
</feature>
<dbReference type="FunFam" id="1.10.287.70:FF:000028">
    <property type="entry name" value="potassium voltage-gated channel subfamily D member 3"/>
    <property type="match status" value="1"/>
</dbReference>
<feature type="domain" description="Ion transport" evidence="13">
    <location>
        <begin position="25"/>
        <end position="245"/>
    </location>
</feature>
<protein>
    <submittedName>
        <fullName evidence="14">Potassium channel protein</fullName>
    </submittedName>
</protein>
<evidence type="ECO:0000256" key="5">
    <source>
        <dbReference type="ARBA" id="ARBA00022826"/>
    </source>
</evidence>
<proteinExistence type="predicted"/>
<keyword evidence="8 12" id="KW-1133">Transmembrane helix</keyword>